<dbReference type="OrthoDB" id="2970710at2"/>
<dbReference type="STRING" id="1472767.AOX59_02770"/>
<evidence type="ECO:0000313" key="1">
    <source>
        <dbReference type="EMBL" id="ALX47618.1"/>
    </source>
</evidence>
<reference evidence="1 2" key="1">
    <citation type="submission" date="2016-01" db="EMBL/GenBank/DDBJ databases">
        <title>Complete genome sequence of strain Lentibacillus amyloliquefaciens LAM0015T isolated from saline sediment.</title>
        <authorList>
            <person name="Wang J.-L."/>
            <person name="He M.-X."/>
        </authorList>
    </citation>
    <scope>NUCLEOTIDE SEQUENCE [LARGE SCALE GENOMIC DNA]</scope>
    <source>
        <strain evidence="1 2">LAM0015</strain>
    </source>
</reference>
<dbReference type="KEGG" id="lao:AOX59_02770"/>
<protein>
    <submittedName>
        <fullName evidence="1">Uncharacterized protein</fullName>
    </submittedName>
</protein>
<gene>
    <name evidence="1" type="ORF">AOX59_02770</name>
</gene>
<organism evidence="1 2">
    <name type="scientific">Lentibacillus amyloliquefaciens</name>
    <dbReference type="NCBI Taxonomy" id="1472767"/>
    <lineage>
        <taxon>Bacteria</taxon>
        <taxon>Bacillati</taxon>
        <taxon>Bacillota</taxon>
        <taxon>Bacilli</taxon>
        <taxon>Bacillales</taxon>
        <taxon>Bacillaceae</taxon>
        <taxon>Lentibacillus</taxon>
    </lineage>
</organism>
<keyword evidence="2" id="KW-1185">Reference proteome</keyword>
<dbReference type="RefSeq" id="WP_068441505.1">
    <property type="nucleotide sequence ID" value="NZ_CP013862.1"/>
</dbReference>
<sequence>MWNGMKSVMVFDPKDSQVETDRKWREWMQHKSSVGDKYVPTAAETRKYLNELENRKQRYA</sequence>
<accession>A0A0U3W364</accession>
<name>A0A0U3W364_9BACI</name>
<dbReference type="AlphaFoldDB" id="A0A0U3W364"/>
<dbReference type="EMBL" id="CP013862">
    <property type="protein sequence ID" value="ALX47618.1"/>
    <property type="molecule type" value="Genomic_DNA"/>
</dbReference>
<dbReference type="Proteomes" id="UP000050331">
    <property type="component" value="Chromosome"/>
</dbReference>
<evidence type="ECO:0000313" key="2">
    <source>
        <dbReference type="Proteomes" id="UP000050331"/>
    </source>
</evidence>
<proteinExistence type="predicted"/>